<dbReference type="Proteomes" id="UP000824890">
    <property type="component" value="Unassembled WGS sequence"/>
</dbReference>
<comment type="caution">
    <text evidence="1">The sequence shown here is derived from an EMBL/GenBank/DDBJ whole genome shotgun (WGS) entry which is preliminary data.</text>
</comment>
<gene>
    <name evidence="1" type="ORF">HID58_058607</name>
</gene>
<dbReference type="InterPro" id="IPR006502">
    <property type="entry name" value="PDDEXK-like"/>
</dbReference>
<dbReference type="EMBL" id="JAGKQM010000014">
    <property type="protein sequence ID" value="KAH0882511.1"/>
    <property type="molecule type" value="Genomic_DNA"/>
</dbReference>
<proteinExistence type="predicted"/>
<reference evidence="1 2" key="1">
    <citation type="submission" date="2021-05" db="EMBL/GenBank/DDBJ databases">
        <title>Genome Assembly of Synthetic Allotetraploid Brassica napus Reveals Homoeologous Exchanges between Subgenomes.</title>
        <authorList>
            <person name="Davis J.T."/>
        </authorList>
    </citation>
    <scope>NUCLEOTIDE SEQUENCE [LARGE SCALE GENOMIC DNA]</scope>
    <source>
        <strain evidence="2">cv. Da-Ae</strain>
        <tissue evidence="1">Seedling</tissue>
    </source>
</reference>
<dbReference type="Pfam" id="PF04720">
    <property type="entry name" value="PDDEXK_6"/>
    <property type="match status" value="1"/>
</dbReference>
<evidence type="ECO:0000313" key="2">
    <source>
        <dbReference type="Proteomes" id="UP000824890"/>
    </source>
</evidence>
<keyword evidence="2" id="KW-1185">Reference proteome</keyword>
<organism evidence="1 2">
    <name type="scientific">Brassica napus</name>
    <name type="common">Rape</name>
    <dbReference type="NCBI Taxonomy" id="3708"/>
    <lineage>
        <taxon>Eukaryota</taxon>
        <taxon>Viridiplantae</taxon>
        <taxon>Streptophyta</taxon>
        <taxon>Embryophyta</taxon>
        <taxon>Tracheophyta</taxon>
        <taxon>Spermatophyta</taxon>
        <taxon>Magnoliopsida</taxon>
        <taxon>eudicotyledons</taxon>
        <taxon>Gunneridae</taxon>
        <taxon>Pentapetalae</taxon>
        <taxon>rosids</taxon>
        <taxon>malvids</taxon>
        <taxon>Brassicales</taxon>
        <taxon>Brassicaceae</taxon>
        <taxon>Brassiceae</taxon>
        <taxon>Brassica</taxon>
    </lineage>
</organism>
<sequence>MQVASVFISKLLRLSGYNAAVCSSRWQGGGKVPGGKSRGFLPTDNGITLSGLRRNAGTVAKLNKFLQLWLMQLTSPLNRTRCHCLHGHHVQSKWYSPHKRHLRVINQEGPGMFSLELHRQCDENLTGQFSFLFMLREIHEEEEQEDESS</sequence>
<evidence type="ECO:0000313" key="1">
    <source>
        <dbReference type="EMBL" id="KAH0882511.1"/>
    </source>
</evidence>
<protein>
    <submittedName>
        <fullName evidence="1">Uncharacterized protein</fullName>
    </submittedName>
</protein>
<accession>A0ABQ7ZQH8</accession>
<feature type="non-terminal residue" evidence="1">
    <location>
        <position position="149"/>
    </location>
</feature>
<name>A0ABQ7ZQH8_BRANA</name>